<keyword evidence="2" id="KW-1185">Reference proteome</keyword>
<dbReference type="InParanoid" id="A0A165ZI34"/>
<accession>A0A165ZI34</accession>
<evidence type="ECO:0000313" key="2">
    <source>
        <dbReference type="Proteomes" id="UP000077266"/>
    </source>
</evidence>
<dbReference type="Gene3D" id="2.170.15.10">
    <property type="entry name" value="Proaerolysin, chain A, domain 3"/>
    <property type="match status" value="1"/>
</dbReference>
<reference evidence="1 2" key="1">
    <citation type="journal article" date="2016" name="Mol. Biol. Evol.">
        <title>Comparative Genomics of Early-Diverging Mushroom-Forming Fungi Provides Insights into the Origins of Lignocellulose Decay Capabilities.</title>
        <authorList>
            <person name="Nagy L.G."/>
            <person name="Riley R."/>
            <person name="Tritt A."/>
            <person name="Adam C."/>
            <person name="Daum C."/>
            <person name="Floudas D."/>
            <person name="Sun H."/>
            <person name="Yadav J.S."/>
            <person name="Pangilinan J."/>
            <person name="Larsson K.H."/>
            <person name="Matsuura K."/>
            <person name="Barry K."/>
            <person name="Labutti K."/>
            <person name="Kuo R."/>
            <person name="Ohm R.A."/>
            <person name="Bhattacharya S.S."/>
            <person name="Shirouzu T."/>
            <person name="Yoshinaga Y."/>
            <person name="Martin F.M."/>
            <person name="Grigoriev I.V."/>
            <person name="Hibbett D.S."/>
        </authorList>
    </citation>
    <scope>NUCLEOTIDE SEQUENCE [LARGE SCALE GENOMIC DNA]</scope>
    <source>
        <strain evidence="1 2">HHB12029</strain>
    </source>
</reference>
<protein>
    <submittedName>
        <fullName evidence="1">Cytolysin</fullName>
    </submittedName>
</protein>
<name>A0A165ZI34_EXIGL</name>
<gene>
    <name evidence="1" type="ORF">EXIGLDRAFT_626412</name>
</gene>
<organism evidence="1 2">
    <name type="scientific">Exidia glandulosa HHB12029</name>
    <dbReference type="NCBI Taxonomy" id="1314781"/>
    <lineage>
        <taxon>Eukaryota</taxon>
        <taxon>Fungi</taxon>
        <taxon>Dikarya</taxon>
        <taxon>Basidiomycota</taxon>
        <taxon>Agaricomycotina</taxon>
        <taxon>Agaricomycetes</taxon>
        <taxon>Auriculariales</taxon>
        <taxon>Exidiaceae</taxon>
        <taxon>Exidia</taxon>
    </lineage>
</organism>
<proteinExistence type="predicted"/>
<dbReference type="AlphaFoldDB" id="A0A165ZI34"/>
<dbReference type="CDD" id="cd20228">
    <property type="entry name" value="PFM_TDP-like"/>
    <property type="match status" value="1"/>
</dbReference>
<dbReference type="EMBL" id="KV426299">
    <property type="protein sequence ID" value="KZV82899.1"/>
    <property type="molecule type" value="Genomic_DNA"/>
</dbReference>
<dbReference type="OrthoDB" id="3031013at2759"/>
<dbReference type="SUPFAM" id="SSF56973">
    <property type="entry name" value="Aerolisin/ETX pore-forming domain"/>
    <property type="match status" value="1"/>
</dbReference>
<dbReference type="Proteomes" id="UP000077266">
    <property type="component" value="Unassembled WGS sequence"/>
</dbReference>
<evidence type="ECO:0000313" key="1">
    <source>
        <dbReference type="EMBL" id="KZV82899.1"/>
    </source>
</evidence>
<sequence>MSVKTTWEDLSILGWPKQNVYNKANASRGGTMEGLGDISLNAGIAAEYQWWSYNELSGQPYIVSKIPTMTNREETAWSYDNTQNSEPFTDTWTEKWTNTTTASLTVDSSLTIGLSASITILDVASMGFNLTVTMGQSQTDSKTQSYELSHTWELKVGPNEKLSLVRVITTSGEEVVYNQQFGLRSGSLLGSEYQDHYYWSRDINSLLGTPRGQLTLRGSGRSTTHQYKLIRESPKGRTIEPVPAYAVNKNNRLTGQVPAAVLEGWAAQTRLTIGEGIIKDAIGASPAA</sequence>